<protein>
    <submittedName>
        <fullName evidence="3">SDR family oxidoreductase</fullName>
    </submittedName>
</protein>
<dbReference type="PANTHER" id="PTHR42879:SF6">
    <property type="entry name" value="NADPH-DEPENDENT REDUCTASE BACG"/>
    <property type="match status" value="1"/>
</dbReference>
<dbReference type="InterPro" id="IPR002347">
    <property type="entry name" value="SDR_fam"/>
</dbReference>
<dbReference type="Proteomes" id="UP000516384">
    <property type="component" value="Chromosome"/>
</dbReference>
<dbReference type="GO" id="GO:0008206">
    <property type="term" value="P:bile acid metabolic process"/>
    <property type="evidence" value="ECO:0007669"/>
    <property type="project" value="UniProtKB-ARBA"/>
</dbReference>
<comment type="similarity">
    <text evidence="1">Belongs to the short-chain dehydrogenases/reductases (SDR) family.</text>
</comment>
<dbReference type="InterPro" id="IPR020904">
    <property type="entry name" value="Sc_DH/Rdtase_CS"/>
</dbReference>
<accession>A0A0K2F4T4</accession>
<dbReference type="PROSITE" id="PS00061">
    <property type="entry name" value="ADH_SHORT"/>
    <property type="match status" value="1"/>
</dbReference>
<dbReference type="PRINTS" id="PR00081">
    <property type="entry name" value="GDHRDH"/>
</dbReference>
<dbReference type="EMBL" id="CP061172">
    <property type="protein sequence ID" value="QNR68126.1"/>
    <property type="molecule type" value="Genomic_DNA"/>
</dbReference>
<dbReference type="RefSeq" id="WP_023986947.1">
    <property type="nucleotide sequence ID" value="NZ_CP011512.1"/>
</dbReference>
<name>A0A0K2F4T4_9BACL</name>
<gene>
    <name evidence="3" type="ORF">IAQ67_03225</name>
</gene>
<dbReference type="InterPro" id="IPR050259">
    <property type="entry name" value="SDR"/>
</dbReference>
<dbReference type="OrthoDB" id="9803333at2"/>
<evidence type="ECO:0000313" key="4">
    <source>
        <dbReference type="Proteomes" id="UP000516384"/>
    </source>
</evidence>
<evidence type="ECO:0000313" key="3">
    <source>
        <dbReference type="EMBL" id="QNR68126.1"/>
    </source>
</evidence>
<dbReference type="PRINTS" id="PR00080">
    <property type="entry name" value="SDRFAMILY"/>
</dbReference>
<evidence type="ECO:0000256" key="2">
    <source>
        <dbReference type="ARBA" id="ARBA00023002"/>
    </source>
</evidence>
<proteinExistence type="inferred from homology"/>
<dbReference type="FunFam" id="3.40.50.720:FF:000084">
    <property type="entry name" value="Short-chain dehydrogenase reductase"/>
    <property type="match status" value="1"/>
</dbReference>
<dbReference type="AlphaFoldDB" id="A0A0K2F4T4"/>
<dbReference type="Pfam" id="PF13561">
    <property type="entry name" value="adh_short_C2"/>
    <property type="match status" value="1"/>
</dbReference>
<sequence length="264" mass="27646">MSFQLESILSEFKGKRALVTGGTKGMGEAIAKRLTAAGATVITTARTTPVNLENPDLFIPADISTPEGVDQVVNSVLERLGGVDILVNNVGGSSAPSGGALILTDEHWQQTFNANLFAAVRLDRGLLPAMVEKGSGVIIHISSIQRRLPLYDATLAYAAAKAALTTYSKGLSKQFSPQGIRINTVAPGFIETKAAQSLIDRIAETTGDRESALKQLMDSLGGIPIGRPGLPEEVAELVAFLVSDRAASITGSEYNIDGGTVPTV</sequence>
<dbReference type="PANTHER" id="PTHR42879">
    <property type="entry name" value="3-OXOACYL-(ACYL-CARRIER-PROTEIN) REDUCTASE"/>
    <property type="match status" value="1"/>
</dbReference>
<dbReference type="InterPro" id="IPR036291">
    <property type="entry name" value="NAD(P)-bd_dom_sf"/>
</dbReference>
<dbReference type="NCBIfam" id="NF005095">
    <property type="entry name" value="PRK06523.1"/>
    <property type="match status" value="1"/>
</dbReference>
<dbReference type="GO" id="GO:0016491">
    <property type="term" value="F:oxidoreductase activity"/>
    <property type="evidence" value="ECO:0007669"/>
    <property type="project" value="UniProtKB-KW"/>
</dbReference>
<dbReference type="Gene3D" id="3.40.50.720">
    <property type="entry name" value="NAD(P)-binding Rossmann-like Domain"/>
    <property type="match status" value="1"/>
</dbReference>
<dbReference type="KEGG" id="ppeo:ABE82_03440"/>
<dbReference type="SUPFAM" id="SSF51735">
    <property type="entry name" value="NAD(P)-binding Rossmann-fold domains"/>
    <property type="match status" value="1"/>
</dbReference>
<reference evidence="3 4" key="1">
    <citation type="submission" date="2020-09" db="EMBL/GenBank/DDBJ databases">
        <title>Characterization of Paenibacillus peoriae strain ZF390 with broad-spectrum antimicrobial activity as a potential biocontrol agent.</title>
        <authorList>
            <person name="Li L."/>
            <person name="Zhao Y."/>
            <person name="Li B."/>
            <person name="Xie X."/>
        </authorList>
    </citation>
    <scope>NUCLEOTIDE SEQUENCE [LARGE SCALE GENOMIC DNA]</scope>
    <source>
        <strain evidence="3 4">ZF390</strain>
    </source>
</reference>
<evidence type="ECO:0000256" key="1">
    <source>
        <dbReference type="ARBA" id="ARBA00006484"/>
    </source>
</evidence>
<organism evidence="3 4">
    <name type="scientific">Paenibacillus peoriae</name>
    <dbReference type="NCBI Taxonomy" id="59893"/>
    <lineage>
        <taxon>Bacteria</taxon>
        <taxon>Bacillati</taxon>
        <taxon>Bacillota</taxon>
        <taxon>Bacilli</taxon>
        <taxon>Bacillales</taxon>
        <taxon>Paenibacillaceae</taxon>
        <taxon>Paenibacillus</taxon>
    </lineage>
</organism>
<keyword evidence="2" id="KW-0560">Oxidoreductase</keyword>